<dbReference type="Proteomes" id="UP001595384">
    <property type="component" value="Unassembled WGS sequence"/>
</dbReference>
<evidence type="ECO:0000313" key="6">
    <source>
        <dbReference type="Proteomes" id="UP001595384"/>
    </source>
</evidence>
<dbReference type="PROSITE" id="PS00622">
    <property type="entry name" value="HTH_LUXR_1"/>
    <property type="match status" value="1"/>
</dbReference>
<keyword evidence="6" id="KW-1185">Reference proteome</keyword>
<evidence type="ECO:0000313" key="5">
    <source>
        <dbReference type="EMBL" id="MFC3025141.1"/>
    </source>
</evidence>
<dbReference type="EMBL" id="JBHRSE010000107">
    <property type="protein sequence ID" value="MFC3025141.1"/>
    <property type="molecule type" value="Genomic_DNA"/>
</dbReference>
<evidence type="ECO:0000256" key="3">
    <source>
        <dbReference type="ARBA" id="ARBA00023163"/>
    </source>
</evidence>
<evidence type="ECO:0000259" key="4">
    <source>
        <dbReference type="PROSITE" id="PS50043"/>
    </source>
</evidence>
<feature type="domain" description="HTH luxR-type" evidence="4">
    <location>
        <begin position="146"/>
        <end position="211"/>
    </location>
</feature>
<dbReference type="CDD" id="cd06170">
    <property type="entry name" value="LuxR_C_like"/>
    <property type="match status" value="1"/>
</dbReference>
<reference evidence="6" key="1">
    <citation type="journal article" date="2019" name="Int. J. Syst. Evol. Microbiol.">
        <title>The Global Catalogue of Microorganisms (GCM) 10K type strain sequencing project: providing services to taxonomists for standard genome sequencing and annotation.</title>
        <authorList>
            <consortium name="The Broad Institute Genomics Platform"/>
            <consortium name="The Broad Institute Genome Sequencing Center for Infectious Disease"/>
            <person name="Wu L."/>
            <person name="Ma J."/>
        </authorList>
    </citation>
    <scope>NUCLEOTIDE SEQUENCE [LARGE SCALE GENOMIC DNA]</scope>
    <source>
        <strain evidence="6">KCTC 62784</strain>
    </source>
</reference>
<protein>
    <submittedName>
        <fullName evidence="5">Response regulator transcription factor</fullName>
    </submittedName>
</protein>
<organism evidence="5 6">
    <name type="scientific">Vibrio zhugei</name>
    <dbReference type="NCBI Taxonomy" id="2479546"/>
    <lineage>
        <taxon>Bacteria</taxon>
        <taxon>Pseudomonadati</taxon>
        <taxon>Pseudomonadota</taxon>
        <taxon>Gammaproteobacteria</taxon>
        <taxon>Vibrionales</taxon>
        <taxon>Vibrionaceae</taxon>
        <taxon>Vibrio</taxon>
    </lineage>
</organism>
<evidence type="ECO:0000256" key="1">
    <source>
        <dbReference type="ARBA" id="ARBA00023015"/>
    </source>
</evidence>
<dbReference type="PANTHER" id="PTHR44688">
    <property type="entry name" value="DNA-BINDING TRANSCRIPTIONAL ACTIVATOR DEVR_DOSR"/>
    <property type="match status" value="1"/>
</dbReference>
<dbReference type="InterPro" id="IPR000792">
    <property type="entry name" value="Tscrpt_reg_LuxR_C"/>
</dbReference>
<proteinExistence type="predicted"/>
<dbReference type="Gene3D" id="3.40.50.2300">
    <property type="match status" value="1"/>
</dbReference>
<gene>
    <name evidence="5" type="ORF">ACFODT_15155</name>
</gene>
<dbReference type="RefSeq" id="WP_123015247.1">
    <property type="nucleotide sequence ID" value="NZ_AP024911.1"/>
</dbReference>
<dbReference type="Gene3D" id="1.10.10.10">
    <property type="entry name" value="Winged helix-like DNA-binding domain superfamily/Winged helix DNA-binding domain"/>
    <property type="match status" value="1"/>
</dbReference>
<dbReference type="Pfam" id="PF00196">
    <property type="entry name" value="GerE"/>
    <property type="match status" value="1"/>
</dbReference>
<evidence type="ECO:0000256" key="2">
    <source>
        <dbReference type="ARBA" id="ARBA00023125"/>
    </source>
</evidence>
<dbReference type="InterPro" id="IPR036388">
    <property type="entry name" value="WH-like_DNA-bd_sf"/>
</dbReference>
<dbReference type="InterPro" id="IPR016032">
    <property type="entry name" value="Sig_transdc_resp-reg_C-effctor"/>
</dbReference>
<accession>A0ABV7CAT7</accession>
<dbReference type="SUPFAM" id="SSF46894">
    <property type="entry name" value="C-terminal effector domain of the bipartite response regulators"/>
    <property type="match status" value="1"/>
</dbReference>
<dbReference type="PRINTS" id="PR00038">
    <property type="entry name" value="HTHLUXR"/>
</dbReference>
<dbReference type="PANTHER" id="PTHR44688:SF16">
    <property type="entry name" value="DNA-BINDING TRANSCRIPTIONAL ACTIVATOR DEVR_DOSR"/>
    <property type="match status" value="1"/>
</dbReference>
<sequence>MQSSIYSDHITLITQSRLPAQSYMAGVLAELNHPFVWCSVDELLSAPIQSHRCLLLDYQDGSTIRRGLSPQSIPTTSCDIVIYNAPQRIRTEALLSLGRLRGIFYTDDTHSVIRQGLQRILCGQIVIPKTICHQLLNYYQEQYPAPINTGTALSPRESQVLRELLSGHSNLKIADRFCISEVTVKSHLHNIYRKLEVKNRLQAIAWAKRHLSTC</sequence>
<dbReference type="PROSITE" id="PS50043">
    <property type="entry name" value="HTH_LUXR_2"/>
    <property type="match status" value="1"/>
</dbReference>
<name>A0ABV7CAT7_9VIBR</name>
<keyword evidence="1" id="KW-0805">Transcription regulation</keyword>
<dbReference type="SMART" id="SM00421">
    <property type="entry name" value="HTH_LUXR"/>
    <property type="match status" value="1"/>
</dbReference>
<comment type="caution">
    <text evidence="5">The sequence shown here is derived from an EMBL/GenBank/DDBJ whole genome shotgun (WGS) entry which is preliminary data.</text>
</comment>
<keyword evidence="2" id="KW-0238">DNA-binding</keyword>
<keyword evidence="3" id="KW-0804">Transcription</keyword>